<comment type="caution">
    <text evidence="2">The sequence shown here is derived from an EMBL/GenBank/DDBJ whole genome shotgun (WGS) entry which is preliminary data.</text>
</comment>
<accession>A0ABT8R489</accession>
<evidence type="ECO:0008006" key="4">
    <source>
        <dbReference type="Google" id="ProtNLM"/>
    </source>
</evidence>
<organism evidence="2 3">
    <name type="scientific">Rhodocytophaga aerolata</name>
    <dbReference type="NCBI Taxonomy" id="455078"/>
    <lineage>
        <taxon>Bacteria</taxon>
        <taxon>Pseudomonadati</taxon>
        <taxon>Bacteroidota</taxon>
        <taxon>Cytophagia</taxon>
        <taxon>Cytophagales</taxon>
        <taxon>Rhodocytophagaceae</taxon>
        <taxon>Rhodocytophaga</taxon>
    </lineage>
</organism>
<dbReference type="EMBL" id="JAUKPO010000005">
    <property type="protein sequence ID" value="MDO1446916.1"/>
    <property type="molecule type" value="Genomic_DNA"/>
</dbReference>
<evidence type="ECO:0000313" key="3">
    <source>
        <dbReference type="Proteomes" id="UP001168528"/>
    </source>
</evidence>
<keyword evidence="1" id="KW-1133">Transmembrane helix</keyword>
<dbReference type="RefSeq" id="WP_302037720.1">
    <property type="nucleotide sequence ID" value="NZ_JAUKPO010000005.1"/>
</dbReference>
<dbReference type="Proteomes" id="UP001168528">
    <property type="component" value="Unassembled WGS sequence"/>
</dbReference>
<keyword evidence="1" id="KW-0812">Transmembrane</keyword>
<keyword evidence="3" id="KW-1185">Reference proteome</keyword>
<evidence type="ECO:0000313" key="2">
    <source>
        <dbReference type="EMBL" id="MDO1446916.1"/>
    </source>
</evidence>
<evidence type="ECO:0000256" key="1">
    <source>
        <dbReference type="SAM" id="Phobius"/>
    </source>
</evidence>
<gene>
    <name evidence="2" type="ORF">Q0590_11665</name>
</gene>
<name>A0ABT8R489_9BACT</name>
<keyword evidence="1" id="KW-0472">Membrane</keyword>
<protein>
    <recommendedName>
        <fullName evidence="4">PH domain-containing protein</fullName>
    </recommendedName>
</protein>
<sequence>MNAVPTYRRRTKPIAVNAYIPAVVMILAGVVLLTKFVFAGLLFIVIALFALTLTEGLEIDFTNQRIRIFSGFFGLRFGTWEPLPVMERITLVEVIQKHSLMSRTNLTTEIPVSYAQVRLYSQGSTEYYVASYGKLASSRADAHILSKHFGLRYEDYTVAHKQ</sequence>
<proteinExistence type="predicted"/>
<reference evidence="2" key="1">
    <citation type="submission" date="2023-07" db="EMBL/GenBank/DDBJ databases">
        <title>The genome sequence of Rhodocytophaga aerolata KACC 12507.</title>
        <authorList>
            <person name="Zhang X."/>
        </authorList>
    </citation>
    <scope>NUCLEOTIDE SEQUENCE</scope>
    <source>
        <strain evidence="2">KACC 12507</strain>
    </source>
</reference>
<feature type="transmembrane region" description="Helical" evidence="1">
    <location>
        <begin position="14"/>
        <end position="32"/>
    </location>
</feature>
<feature type="transmembrane region" description="Helical" evidence="1">
    <location>
        <begin position="38"/>
        <end position="57"/>
    </location>
</feature>